<comment type="similarity">
    <text evidence="2">Belongs to the 5'-nucleotidase family.</text>
</comment>
<dbReference type="Pfam" id="PF02872">
    <property type="entry name" value="5_nucleotid_C"/>
    <property type="match status" value="1"/>
</dbReference>
<dbReference type="PRINTS" id="PR01607">
    <property type="entry name" value="APYRASEFAMLY"/>
</dbReference>
<dbReference type="AlphaFoldDB" id="A0A8J7KKQ6"/>
<dbReference type="InterPro" id="IPR008334">
    <property type="entry name" value="5'-Nucleotdase_C"/>
</dbReference>
<sequence length="477" mass="53586">MTTMTFLQLNDVHGYLHEHPEWFLQDGKETFRQVGGYARLKTMIDRIRAEEEHVVLFDNGDTFHGTYPVVKTKGESLIPILNELGFDAMTGHWDFAYGPEHLQQLVQQLNYPFLANNCFQKETDELLFPPSLLLPIGDTMIGIIGIASPIIAKTMPASFSEGVYFTNGDEHLQKDIDDLKERGAELIVILSHLGFPQETKLAESFDDIDIILSGHTHNRLTEPATVNDTLLIQSGCHGSFLGKLTVTVERGKIVHYTHELLEAEAGIPEHAETKALVEEAMAPFEQPLQQVIGTTELPLHRNAQLETTMDTVLLEAIAEAARATIAFSNGWRYGAPIEAGPITLEQLYEIIPTNPPVSTATLTGQDIWEMLEENIHATFASDPLEQKGGYLKRMLGITLYFKVENAYPFRIQQLFVNGEQIERDKQYNVAFVTVQGVPEKYGTNRQNLTIHAIDALREYIASRGTIRIELPQQIHLI</sequence>
<dbReference type="RefSeq" id="WP_194561762.1">
    <property type="nucleotide sequence ID" value="NZ_JADKPV010000001.1"/>
</dbReference>
<dbReference type="PANTHER" id="PTHR11575">
    <property type="entry name" value="5'-NUCLEOTIDASE-RELATED"/>
    <property type="match status" value="1"/>
</dbReference>
<dbReference type="GO" id="GO:0030288">
    <property type="term" value="C:outer membrane-bounded periplasmic space"/>
    <property type="evidence" value="ECO:0007669"/>
    <property type="project" value="TreeGrafter"/>
</dbReference>
<evidence type="ECO:0000256" key="1">
    <source>
        <dbReference type="ARBA" id="ARBA00022729"/>
    </source>
</evidence>
<dbReference type="Proteomes" id="UP000622653">
    <property type="component" value="Unassembled WGS sequence"/>
</dbReference>
<dbReference type="GO" id="GO:0016787">
    <property type="term" value="F:hydrolase activity"/>
    <property type="evidence" value="ECO:0007669"/>
    <property type="project" value="UniProtKB-KW"/>
</dbReference>
<dbReference type="InterPro" id="IPR036907">
    <property type="entry name" value="5'-Nucleotdase_C_sf"/>
</dbReference>
<dbReference type="Pfam" id="PF00149">
    <property type="entry name" value="Metallophos"/>
    <property type="match status" value="1"/>
</dbReference>
<evidence type="ECO:0000313" key="5">
    <source>
        <dbReference type="EMBL" id="MBF4500314.1"/>
    </source>
</evidence>
<dbReference type="Gene3D" id="3.90.780.10">
    <property type="entry name" value="5'-Nucleotidase, C-terminal domain"/>
    <property type="match status" value="1"/>
</dbReference>
<keyword evidence="2" id="KW-0378">Hydrolase</keyword>
<name>A0A8J7KKQ6_9BACL</name>
<protein>
    <submittedName>
        <fullName evidence="5">5'-nucleotidase C-terminal domain-containing protein</fullName>
    </submittedName>
</protein>
<dbReference type="Gene3D" id="3.60.21.10">
    <property type="match status" value="1"/>
</dbReference>
<evidence type="ECO:0000259" key="3">
    <source>
        <dbReference type="Pfam" id="PF00149"/>
    </source>
</evidence>
<dbReference type="PANTHER" id="PTHR11575:SF24">
    <property type="entry name" value="5'-NUCLEOTIDASE"/>
    <property type="match status" value="1"/>
</dbReference>
<accession>A0A8J7KKQ6</accession>
<keyword evidence="6" id="KW-1185">Reference proteome</keyword>
<dbReference type="GO" id="GO:0009166">
    <property type="term" value="P:nucleotide catabolic process"/>
    <property type="evidence" value="ECO:0007669"/>
    <property type="project" value="InterPro"/>
</dbReference>
<proteinExistence type="inferred from homology"/>
<dbReference type="InterPro" id="IPR004843">
    <property type="entry name" value="Calcineurin-like_PHP"/>
</dbReference>
<feature type="domain" description="5'-Nucleotidase C-terminal" evidence="4">
    <location>
        <begin position="292"/>
        <end position="431"/>
    </location>
</feature>
<evidence type="ECO:0000256" key="2">
    <source>
        <dbReference type="RuleBase" id="RU362119"/>
    </source>
</evidence>
<gene>
    <name evidence="5" type="ORF">IRY55_02970</name>
</gene>
<dbReference type="InterPro" id="IPR006179">
    <property type="entry name" value="5_nucleotidase/apyrase"/>
</dbReference>
<evidence type="ECO:0000259" key="4">
    <source>
        <dbReference type="Pfam" id="PF02872"/>
    </source>
</evidence>
<keyword evidence="2" id="KW-0547">Nucleotide-binding</keyword>
<dbReference type="InterPro" id="IPR029052">
    <property type="entry name" value="Metallo-depent_PP-like"/>
</dbReference>
<feature type="domain" description="Calcineurin-like phosphoesterase" evidence="3">
    <location>
        <begin position="4"/>
        <end position="218"/>
    </location>
</feature>
<keyword evidence="1" id="KW-0732">Signal</keyword>
<reference evidence="5" key="1">
    <citation type="submission" date="2020-11" db="EMBL/GenBank/DDBJ databases">
        <title>Multidrug resistant novel bacterium Savagea serpentis sp. nov., isolated from the scats of a vine snake (Ahaetulla nasuta).</title>
        <authorList>
            <person name="Venkata Ramana V."/>
            <person name="Vikas Patil S."/>
            <person name="Yogita Lugani V."/>
        </authorList>
    </citation>
    <scope>NUCLEOTIDE SEQUENCE</scope>
    <source>
        <strain evidence="5">SN6</strain>
    </source>
</reference>
<comment type="caution">
    <text evidence="5">The sequence shown here is derived from an EMBL/GenBank/DDBJ whole genome shotgun (WGS) entry which is preliminary data.</text>
</comment>
<dbReference type="EMBL" id="JADKPV010000001">
    <property type="protein sequence ID" value="MBF4500314.1"/>
    <property type="molecule type" value="Genomic_DNA"/>
</dbReference>
<evidence type="ECO:0000313" key="6">
    <source>
        <dbReference type="Proteomes" id="UP000622653"/>
    </source>
</evidence>
<dbReference type="SUPFAM" id="SSF56300">
    <property type="entry name" value="Metallo-dependent phosphatases"/>
    <property type="match status" value="1"/>
</dbReference>
<organism evidence="5 6">
    <name type="scientific">Savagea serpentis</name>
    <dbReference type="NCBI Taxonomy" id="2785297"/>
    <lineage>
        <taxon>Bacteria</taxon>
        <taxon>Bacillati</taxon>
        <taxon>Bacillota</taxon>
        <taxon>Bacilli</taxon>
        <taxon>Bacillales</taxon>
        <taxon>Caryophanaceae</taxon>
        <taxon>Savagea</taxon>
    </lineage>
</organism>
<dbReference type="GO" id="GO:0000166">
    <property type="term" value="F:nucleotide binding"/>
    <property type="evidence" value="ECO:0007669"/>
    <property type="project" value="UniProtKB-KW"/>
</dbReference>
<dbReference type="SUPFAM" id="SSF55816">
    <property type="entry name" value="5'-nucleotidase (syn. UDP-sugar hydrolase), C-terminal domain"/>
    <property type="match status" value="1"/>
</dbReference>